<evidence type="ECO:0000313" key="2">
    <source>
        <dbReference type="Proteomes" id="UP000317465"/>
    </source>
</evidence>
<evidence type="ECO:0000313" key="1">
    <source>
        <dbReference type="EMBL" id="BBL07985.1"/>
    </source>
</evidence>
<dbReference type="Proteomes" id="UP000317465">
    <property type="component" value="Chromosome"/>
</dbReference>
<sequence length="153" mass="17993">MIRAGNAVRTGYSADKVHGVHAGENMPDSALGMLRRFYEEYIAAWLRNGDNEEGLAILRRYLTPRLFGRLQRMYAEMELDYDPFLEAQDCDESVLENLRIEKDSVRTDVYRILLWDNFNRKYRKAELLLRHGEDGYRIDGILSLPDRYTRDPD</sequence>
<proteinExistence type="predicted"/>
<organism evidence="1 2">
    <name type="scientific">Alistipes onderdonkii subsp. vulgaris</name>
    <dbReference type="NCBI Taxonomy" id="2585117"/>
    <lineage>
        <taxon>Bacteria</taxon>
        <taxon>Pseudomonadati</taxon>
        <taxon>Bacteroidota</taxon>
        <taxon>Bacteroidia</taxon>
        <taxon>Bacteroidales</taxon>
        <taxon>Rikenellaceae</taxon>
        <taxon>Alistipes</taxon>
    </lineage>
</organism>
<reference evidence="1 2" key="1">
    <citation type="journal article" date="2020" name="Int. J. Syst. Evol. Microbiol.">
        <title>Alistipes communis sp. nov., Alistipes dispar sp. nov. and Alistipes onderdonkii subsp. vulgaris subsp. nov., isolated from human faeces, and creation of Alistipes onderdonkii subsp. onderdonkii subsp. nov.</title>
        <authorList>
            <person name="Sakamoto M."/>
            <person name="Ikeyama N."/>
            <person name="Ogata Y."/>
            <person name="Suda W."/>
            <person name="Iino T."/>
            <person name="Hattori M."/>
            <person name="Ohkuma M."/>
        </authorList>
    </citation>
    <scope>NUCLEOTIDE SEQUENCE [LARGE SCALE GENOMIC DNA]</scope>
    <source>
        <strain evidence="1 2">5CPYCFAH4</strain>
    </source>
</reference>
<protein>
    <submittedName>
        <fullName evidence="1">Uncharacterized protein</fullName>
    </submittedName>
</protein>
<dbReference type="EMBL" id="AP019737">
    <property type="protein sequence ID" value="BBL07985.1"/>
    <property type="molecule type" value="Genomic_DNA"/>
</dbReference>
<name>A0ACA8QT88_9BACT</name>
<keyword evidence="2" id="KW-1185">Reference proteome</keyword>
<gene>
    <name evidence="1" type="ORF">A5CPYCFAH4_02090</name>
</gene>
<accession>A0ACA8QT88</accession>